<dbReference type="RefSeq" id="WP_021207545.1">
    <property type="nucleotide sequence ID" value="NZ_CP073105.1"/>
</dbReference>
<dbReference type="InterPro" id="IPR045584">
    <property type="entry name" value="Pilin-like"/>
</dbReference>
<dbReference type="NCBIfam" id="TIGR02532">
    <property type="entry name" value="IV_pilin_GFxxxE"/>
    <property type="match status" value="1"/>
</dbReference>
<comment type="subcellular location">
    <subcellularLocation>
        <location evidence="1">Cell inner membrane</location>
        <topology evidence="1">Single-pass membrane protein</topology>
    </subcellularLocation>
</comment>
<comment type="caution">
    <text evidence="12">The sequence shown here is derived from an EMBL/GenBank/DDBJ whole genome shotgun (WGS) entry which is preliminary data.</text>
</comment>
<name>A0A2N8SRD5_STUST</name>
<reference evidence="12 13" key="1">
    <citation type="submission" date="2018-01" db="EMBL/GenBank/DDBJ databases">
        <title>Denitrification phenotypes of diverse strains of Pseudomonas stutzeri.</title>
        <authorList>
            <person name="Milligan D.A."/>
            <person name="Bergaust L."/>
            <person name="Bakken L.R."/>
            <person name="Frostegard A."/>
        </authorList>
    </citation>
    <scope>NUCLEOTIDE SEQUENCE [LARGE SCALE GENOMIC DNA]</scope>
    <source>
        <strain evidence="12 13">28a3</strain>
    </source>
</reference>
<evidence type="ECO:0000256" key="10">
    <source>
        <dbReference type="ARBA" id="ARBA00030775"/>
    </source>
</evidence>
<evidence type="ECO:0000256" key="2">
    <source>
        <dbReference type="ARBA" id="ARBA00021549"/>
    </source>
</evidence>
<dbReference type="GO" id="GO:0005886">
    <property type="term" value="C:plasma membrane"/>
    <property type="evidence" value="ECO:0007669"/>
    <property type="project" value="UniProtKB-SubCell"/>
</dbReference>
<keyword evidence="3" id="KW-1003">Cell membrane</keyword>
<proteinExistence type="inferred from homology"/>
<keyword evidence="7" id="KW-1133">Transmembrane helix</keyword>
<evidence type="ECO:0000256" key="8">
    <source>
        <dbReference type="ARBA" id="ARBA00023136"/>
    </source>
</evidence>
<evidence type="ECO:0000256" key="4">
    <source>
        <dbReference type="ARBA" id="ARBA00022481"/>
    </source>
</evidence>
<keyword evidence="6" id="KW-0812">Transmembrane</keyword>
<protein>
    <recommendedName>
        <fullName evidence="2">Type II secretion system protein H</fullName>
    </recommendedName>
    <alternativeName>
        <fullName evidence="10">General secretion pathway protein H</fullName>
    </alternativeName>
</protein>
<comment type="similarity">
    <text evidence="9">Belongs to the GSP H family.</text>
</comment>
<dbReference type="InterPro" id="IPR012902">
    <property type="entry name" value="N_methyl_site"/>
</dbReference>
<dbReference type="InterPro" id="IPR022346">
    <property type="entry name" value="T2SS_GspH"/>
</dbReference>
<keyword evidence="8" id="KW-0472">Membrane</keyword>
<evidence type="ECO:0000256" key="1">
    <source>
        <dbReference type="ARBA" id="ARBA00004377"/>
    </source>
</evidence>
<dbReference type="Pfam" id="PF12019">
    <property type="entry name" value="GspH"/>
    <property type="match status" value="1"/>
</dbReference>
<evidence type="ECO:0000256" key="5">
    <source>
        <dbReference type="ARBA" id="ARBA00022519"/>
    </source>
</evidence>
<dbReference type="Pfam" id="PF07963">
    <property type="entry name" value="N_methyl"/>
    <property type="match status" value="1"/>
</dbReference>
<dbReference type="SUPFAM" id="SSF54523">
    <property type="entry name" value="Pili subunits"/>
    <property type="match status" value="1"/>
</dbReference>
<evidence type="ECO:0000313" key="13">
    <source>
        <dbReference type="Proteomes" id="UP000235897"/>
    </source>
</evidence>
<dbReference type="AlphaFoldDB" id="A0A2N8SRD5"/>
<evidence type="ECO:0000259" key="11">
    <source>
        <dbReference type="Pfam" id="PF12019"/>
    </source>
</evidence>
<feature type="domain" description="General secretion pathway GspH" evidence="11">
    <location>
        <begin position="48"/>
        <end position="147"/>
    </location>
</feature>
<evidence type="ECO:0000256" key="9">
    <source>
        <dbReference type="ARBA" id="ARBA00025772"/>
    </source>
</evidence>
<dbReference type="Proteomes" id="UP000235897">
    <property type="component" value="Unassembled WGS sequence"/>
</dbReference>
<evidence type="ECO:0000256" key="6">
    <source>
        <dbReference type="ARBA" id="ARBA00022692"/>
    </source>
</evidence>
<evidence type="ECO:0000256" key="7">
    <source>
        <dbReference type="ARBA" id="ARBA00022989"/>
    </source>
</evidence>
<keyword evidence="4" id="KW-0488">Methylation</keyword>
<dbReference type="OrthoDB" id="6120962at2"/>
<evidence type="ECO:0000256" key="3">
    <source>
        <dbReference type="ARBA" id="ARBA00022475"/>
    </source>
</evidence>
<dbReference type="Gene3D" id="3.55.40.10">
    <property type="entry name" value="minor pseudopilin epsh domain"/>
    <property type="match status" value="1"/>
</dbReference>
<evidence type="ECO:0000313" key="12">
    <source>
        <dbReference type="EMBL" id="PNG05042.1"/>
    </source>
</evidence>
<organism evidence="12 13">
    <name type="scientific">Stutzerimonas stutzeri</name>
    <name type="common">Pseudomonas stutzeri</name>
    <dbReference type="NCBI Taxonomy" id="316"/>
    <lineage>
        <taxon>Bacteria</taxon>
        <taxon>Pseudomonadati</taxon>
        <taxon>Pseudomonadota</taxon>
        <taxon>Gammaproteobacteria</taxon>
        <taxon>Pseudomonadales</taxon>
        <taxon>Pseudomonadaceae</taxon>
        <taxon>Stutzerimonas</taxon>
    </lineage>
</organism>
<dbReference type="GO" id="GO:0015627">
    <property type="term" value="C:type II protein secretion system complex"/>
    <property type="evidence" value="ECO:0007669"/>
    <property type="project" value="InterPro"/>
</dbReference>
<sequence length="166" mass="18394">MANRSQGFTLIELLTTMAIAGVVISLAAPTLDTLITRSRQKALLDQVWSAIQSTRAAAVIRKESVEICGSKDSATCNSDWVGGWLIRNTGSRQVLHVTQLSIEDQLRWKGLGKRVQFRSNGTTLNNGTFFQCHDTKVAWQLKLSRQGRVRETSARENADSTLCSDR</sequence>
<dbReference type="GO" id="GO:0015628">
    <property type="term" value="P:protein secretion by the type II secretion system"/>
    <property type="evidence" value="ECO:0007669"/>
    <property type="project" value="InterPro"/>
</dbReference>
<dbReference type="PROSITE" id="PS00409">
    <property type="entry name" value="PROKAR_NTER_METHYL"/>
    <property type="match status" value="1"/>
</dbReference>
<accession>A0A2N8SRD5</accession>
<dbReference type="EMBL" id="POUW01000005">
    <property type="protein sequence ID" value="PNG05042.1"/>
    <property type="molecule type" value="Genomic_DNA"/>
</dbReference>
<keyword evidence="5" id="KW-0997">Cell inner membrane</keyword>
<gene>
    <name evidence="12" type="ORF">CXL00_14470</name>
</gene>